<name>A0A7J6C982_9TELE</name>
<dbReference type="AlphaFoldDB" id="A0A7J6C982"/>
<evidence type="ECO:0000313" key="2">
    <source>
        <dbReference type="Proteomes" id="UP000579812"/>
    </source>
</evidence>
<comment type="caution">
    <text evidence="1">The sequence shown here is derived from an EMBL/GenBank/DDBJ whole genome shotgun (WGS) entry which is preliminary data.</text>
</comment>
<reference evidence="1 2" key="1">
    <citation type="submission" date="2020-04" db="EMBL/GenBank/DDBJ databases">
        <title>Chromosome-level genome assembly of a cyprinid fish Onychostoma macrolepis by integration of Nanopore Sequencing, Bionano and Hi-C technology.</title>
        <authorList>
            <person name="Wang D."/>
        </authorList>
    </citation>
    <scope>NUCLEOTIDE SEQUENCE [LARGE SCALE GENOMIC DNA]</scope>
    <source>
        <strain evidence="1">SWU-2019</strain>
        <tissue evidence="1">Muscle</tissue>
    </source>
</reference>
<sequence length="67" mass="7461">MSMIHITIKQKGQEPRPRRCHADATLFTCPFCTTDIMLYTAVTLAVAKRPDIFTAASVPRLTSIKVP</sequence>
<keyword evidence="2" id="KW-1185">Reference proteome</keyword>
<proteinExistence type="predicted"/>
<dbReference type="EMBL" id="JAAMOB010000016">
    <property type="protein sequence ID" value="KAF4103594.1"/>
    <property type="molecule type" value="Genomic_DNA"/>
</dbReference>
<organism evidence="1 2">
    <name type="scientific">Onychostoma macrolepis</name>
    <dbReference type="NCBI Taxonomy" id="369639"/>
    <lineage>
        <taxon>Eukaryota</taxon>
        <taxon>Metazoa</taxon>
        <taxon>Chordata</taxon>
        <taxon>Craniata</taxon>
        <taxon>Vertebrata</taxon>
        <taxon>Euteleostomi</taxon>
        <taxon>Actinopterygii</taxon>
        <taxon>Neopterygii</taxon>
        <taxon>Teleostei</taxon>
        <taxon>Ostariophysi</taxon>
        <taxon>Cypriniformes</taxon>
        <taxon>Cyprinidae</taxon>
        <taxon>Acrossocheilinae</taxon>
        <taxon>Onychostoma</taxon>
    </lineage>
</organism>
<gene>
    <name evidence="1" type="ORF">G5714_016477</name>
</gene>
<dbReference type="Proteomes" id="UP000579812">
    <property type="component" value="Unassembled WGS sequence"/>
</dbReference>
<protein>
    <submittedName>
        <fullName evidence="1">Uncharacterized protein</fullName>
    </submittedName>
</protein>
<accession>A0A7J6C982</accession>
<evidence type="ECO:0000313" key="1">
    <source>
        <dbReference type="EMBL" id="KAF4103594.1"/>
    </source>
</evidence>